<dbReference type="Pfam" id="PF08984">
    <property type="entry name" value="DUF1858"/>
    <property type="match status" value="1"/>
</dbReference>
<dbReference type="STRING" id="39495.SAMN02745111_01972"/>
<evidence type="ECO:0000313" key="3">
    <source>
        <dbReference type="Proteomes" id="UP000190814"/>
    </source>
</evidence>
<dbReference type="InterPro" id="IPR015077">
    <property type="entry name" value="DUF1858"/>
</dbReference>
<name>A0A1T4VZ10_9FIRM</name>
<accession>A0A1T4VZ10</accession>
<protein>
    <submittedName>
        <fullName evidence="2">Hybrid cluster protein-associated redox disulfide domain-containing protein</fullName>
    </submittedName>
</protein>
<feature type="domain" description="DUF1858" evidence="1">
    <location>
        <begin position="6"/>
        <end position="57"/>
    </location>
</feature>
<sequence>MAKVVKETIMGDLLKTNPEVVPVLLNAGMHCIGCPSSIGESLEEACMVHGIDADDLVEEINTFIDAQA</sequence>
<keyword evidence="3" id="KW-1185">Reference proteome</keyword>
<dbReference type="PANTHER" id="PTHR39341">
    <property type="entry name" value="BSL7085 PROTEIN"/>
    <property type="match status" value="1"/>
</dbReference>
<gene>
    <name evidence="2" type="ORF">SAMN02745111_01972</name>
</gene>
<dbReference type="EMBL" id="FUXZ01000012">
    <property type="protein sequence ID" value="SKA70055.1"/>
    <property type="molecule type" value="Genomic_DNA"/>
</dbReference>
<dbReference type="InterPro" id="IPR038062">
    <property type="entry name" value="ScdA-like_N_sf"/>
</dbReference>
<dbReference type="SUPFAM" id="SSF140683">
    <property type="entry name" value="SP0561-like"/>
    <property type="match status" value="1"/>
</dbReference>
<dbReference type="AlphaFoldDB" id="A0A1T4VZ10"/>
<dbReference type="NCBIfam" id="TIGR03980">
    <property type="entry name" value="prismane_assoc"/>
    <property type="match status" value="1"/>
</dbReference>
<dbReference type="OrthoDB" id="15017at2"/>
<dbReference type="PANTHER" id="PTHR39341:SF1">
    <property type="entry name" value="DUF1858 DOMAIN-CONTAINING PROTEIN"/>
    <property type="match status" value="1"/>
</dbReference>
<dbReference type="RefSeq" id="WP_078766811.1">
    <property type="nucleotide sequence ID" value="NZ_FUXZ01000012.1"/>
</dbReference>
<evidence type="ECO:0000313" key="2">
    <source>
        <dbReference type="EMBL" id="SKA70055.1"/>
    </source>
</evidence>
<organism evidence="2 3">
    <name type="scientific">Eubacterium uniforme</name>
    <dbReference type="NCBI Taxonomy" id="39495"/>
    <lineage>
        <taxon>Bacteria</taxon>
        <taxon>Bacillati</taxon>
        <taxon>Bacillota</taxon>
        <taxon>Clostridia</taxon>
        <taxon>Eubacteriales</taxon>
        <taxon>Eubacteriaceae</taxon>
        <taxon>Eubacterium</taxon>
    </lineage>
</organism>
<evidence type="ECO:0000259" key="1">
    <source>
        <dbReference type="Pfam" id="PF08984"/>
    </source>
</evidence>
<dbReference type="InterPro" id="IPR023883">
    <property type="entry name" value="CHP03980_redox-disulphide"/>
</dbReference>
<dbReference type="Gene3D" id="1.10.3910.10">
    <property type="entry name" value="SP0561-like"/>
    <property type="match status" value="1"/>
</dbReference>
<reference evidence="2 3" key="1">
    <citation type="submission" date="2017-02" db="EMBL/GenBank/DDBJ databases">
        <authorList>
            <person name="Peterson S.W."/>
        </authorList>
    </citation>
    <scope>NUCLEOTIDE SEQUENCE [LARGE SCALE GENOMIC DNA]</scope>
    <source>
        <strain evidence="2 3">ATCC 35992</strain>
    </source>
</reference>
<dbReference type="Proteomes" id="UP000190814">
    <property type="component" value="Unassembled WGS sequence"/>
</dbReference>
<proteinExistence type="predicted"/>